<dbReference type="CDD" id="cd07067">
    <property type="entry name" value="HP_PGM_like"/>
    <property type="match status" value="1"/>
</dbReference>
<feature type="binding site" evidence="4 6">
    <location>
        <begin position="18"/>
        <end position="25"/>
    </location>
    <ligand>
        <name>substrate</name>
    </ligand>
</feature>
<dbReference type="PIRSF" id="PIRSF000709">
    <property type="entry name" value="6PFK_2-Ptase"/>
    <property type="match status" value="1"/>
</dbReference>
<dbReference type="SUPFAM" id="SSF53254">
    <property type="entry name" value="Phosphoglycerate mutase-like"/>
    <property type="match status" value="1"/>
</dbReference>
<evidence type="ECO:0000256" key="6">
    <source>
        <dbReference type="PIRSR" id="PIRSR613078-2"/>
    </source>
</evidence>
<dbReference type="HAMAP" id="MF_01039">
    <property type="entry name" value="PGAM_GpmA"/>
    <property type="match status" value="1"/>
</dbReference>
<feature type="binding site" evidence="4 6">
    <location>
        <position position="70"/>
    </location>
    <ligand>
        <name>substrate</name>
    </ligand>
</feature>
<dbReference type="RefSeq" id="WP_109228328.1">
    <property type="nucleotide sequence ID" value="NZ_PYHR01000002.1"/>
</dbReference>
<sequence>MNAPVTPDLHLGRVVLVRHGESVANAAGMFTGVLDVPLSERGVEEARRAARLVGATGLRFDVAITSELERAWHTADVLARELSALPTFVRDWRLDERCYGALTGRTKTEVCDEVGEGQFLAWRRSVRVPPPPMDDALHAELAATPLFQRLPAAALPRTESLADVMVRVTQLWRERVEPVVRGGGAAIVVGHGNSLRALCGVLDALSDVEVQALGLPTGHPLLYELDPTAPPRDGLLVPLVRGGVYLDGPGAQAAAERLAREGGT</sequence>
<keyword evidence="3 4" id="KW-0413">Isomerase</keyword>
<proteinExistence type="inferred from homology"/>
<dbReference type="EMBL" id="PYHR01000002">
    <property type="protein sequence ID" value="PWD49944.1"/>
    <property type="molecule type" value="Genomic_DNA"/>
</dbReference>
<dbReference type="NCBIfam" id="TIGR01258">
    <property type="entry name" value="pgm_1"/>
    <property type="match status" value="1"/>
</dbReference>
<dbReference type="AlphaFoldDB" id="A0A2U1ZSI0"/>
<dbReference type="GO" id="GO:0006096">
    <property type="term" value="P:glycolytic process"/>
    <property type="evidence" value="ECO:0007669"/>
    <property type="project" value="UniProtKB-UniRule"/>
</dbReference>
<dbReference type="EC" id="5.4.2.11" evidence="4 8"/>
<evidence type="ECO:0000256" key="4">
    <source>
        <dbReference type="HAMAP-Rule" id="MF_01039"/>
    </source>
</evidence>
<reference evidence="9 10" key="1">
    <citation type="submission" date="2018-03" db="EMBL/GenBank/DDBJ databases">
        <title>Genome assembly of novel Miniimonas species PCH200.</title>
        <authorList>
            <person name="Thakur V."/>
            <person name="Kumar V."/>
            <person name="Singh D."/>
        </authorList>
    </citation>
    <scope>NUCLEOTIDE SEQUENCE [LARGE SCALE GENOMIC DNA]</scope>
    <source>
        <strain evidence="9 10">PCH200</strain>
    </source>
</reference>
<feature type="active site" description="Tele-phosphohistidine intermediate" evidence="4 5">
    <location>
        <position position="19"/>
    </location>
</feature>
<evidence type="ECO:0000313" key="10">
    <source>
        <dbReference type="Proteomes" id="UP000245166"/>
    </source>
</evidence>
<feature type="binding site" evidence="4 6">
    <location>
        <begin position="192"/>
        <end position="193"/>
    </location>
    <ligand>
        <name>substrate</name>
    </ligand>
</feature>
<evidence type="ECO:0000256" key="3">
    <source>
        <dbReference type="ARBA" id="ARBA00023235"/>
    </source>
</evidence>
<dbReference type="GO" id="GO:0006094">
    <property type="term" value="P:gluconeogenesis"/>
    <property type="evidence" value="ECO:0007669"/>
    <property type="project" value="UniProtKB-UniRule"/>
</dbReference>
<dbReference type="InterPro" id="IPR029033">
    <property type="entry name" value="His_PPase_superfam"/>
</dbReference>
<feature type="binding site" evidence="4 6">
    <location>
        <position position="107"/>
    </location>
    <ligand>
        <name>substrate</name>
    </ligand>
</feature>
<comment type="catalytic activity">
    <reaction evidence="4 8">
        <text>(2R)-2-phosphoglycerate = (2R)-3-phosphoglycerate</text>
        <dbReference type="Rhea" id="RHEA:15901"/>
        <dbReference type="ChEBI" id="CHEBI:58272"/>
        <dbReference type="ChEBI" id="CHEBI:58289"/>
        <dbReference type="EC" id="5.4.2.11"/>
    </reaction>
</comment>
<comment type="pathway">
    <text evidence="4 8">Carbohydrate degradation; glycolysis; pyruvate from D-glyceraldehyde 3-phosphate: step 3/5.</text>
</comment>
<comment type="similarity">
    <text evidence="1 4">Belongs to the phosphoglycerate mutase family. BPG-dependent PGAM subfamily.</text>
</comment>
<dbReference type="UniPathway" id="UPA00109">
    <property type="reaction ID" value="UER00186"/>
</dbReference>
<dbReference type="PROSITE" id="PS00175">
    <property type="entry name" value="PG_MUTASE"/>
    <property type="match status" value="1"/>
</dbReference>
<dbReference type="InterPro" id="IPR013078">
    <property type="entry name" value="His_Pase_superF_clade-1"/>
</dbReference>
<feature type="binding site" evidence="4 6">
    <location>
        <begin position="123"/>
        <end position="124"/>
    </location>
    <ligand>
        <name>substrate</name>
    </ligand>
</feature>
<feature type="binding site" evidence="4 6">
    <location>
        <begin position="96"/>
        <end position="99"/>
    </location>
    <ligand>
        <name>substrate</name>
    </ligand>
</feature>
<dbReference type="Pfam" id="PF00300">
    <property type="entry name" value="His_Phos_1"/>
    <property type="match status" value="1"/>
</dbReference>
<dbReference type="InterPro" id="IPR001345">
    <property type="entry name" value="PG/BPGM_mutase_AS"/>
</dbReference>
<evidence type="ECO:0000256" key="5">
    <source>
        <dbReference type="PIRSR" id="PIRSR613078-1"/>
    </source>
</evidence>
<dbReference type="InterPro" id="IPR005952">
    <property type="entry name" value="Phosphogly_mut1"/>
</dbReference>
<dbReference type="GO" id="GO:0004619">
    <property type="term" value="F:phosphoglycerate mutase activity"/>
    <property type="evidence" value="ECO:0007669"/>
    <property type="project" value="UniProtKB-UniRule"/>
</dbReference>
<dbReference type="OrthoDB" id="9781415at2"/>
<feature type="active site" description="Proton donor/acceptor" evidence="4 5">
    <location>
        <position position="96"/>
    </location>
</feature>
<comment type="function">
    <text evidence="4 8">Catalyzes the interconversion of 2-phosphoglycerate and 3-phosphoglycerate.</text>
</comment>
<keyword evidence="10" id="KW-1185">Reference proteome</keyword>
<accession>A0A2U1ZSI0</accession>
<protein>
    <recommendedName>
        <fullName evidence="4 8">2,3-bisphosphoglycerate-dependent phosphoglycerate mutase</fullName>
        <shortName evidence="4">BPG-dependent PGAM</shortName>
        <shortName evidence="4">PGAM</shortName>
        <shortName evidence="4">Phosphoglyceromutase</shortName>
        <shortName evidence="4">dPGM</shortName>
        <ecNumber evidence="4 8">5.4.2.11</ecNumber>
    </recommendedName>
</protein>
<evidence type="ECO:0000256" key="2">
    <source>
        <dbReference type="ARBA" id="ARBA00023152"/>
    </source>
</evidence>
<evidence type="ECO:0000313" key="9">
    <source>
        <dbReference type="EMBL" id="PWD49944.1"/>
    </source>
</evidence>
<dbReference type="SMART" id="SM00855">
    <property type="entry name" value="PGAM"/>
    <property type="match status" value="1"/>
</dbReference>
<dbReference type="Proteomes" id="UP000245166">
    <property type="component" value="Unassembled WGS sequence"/>
</dbReference>
<organism evidence="9 10">
    <name type="scientific">Serinibacter arcticus</name>
    <dbReference type="NCBI Taxonomy" id="1655435"/>
    <lineage>
        <taxon>Bacteria</taxon>
        <taxon>Bacillati</taxon>
        <taxon>Actinomycetota</taxon>
        <taxon>Actinomycetes</taxon>
        <taxon>Micrococcales</taxon>
        <taxon>Beutenbergiaceae</taxon>
        <taxon>Serinibacter</taxon>
    </lineage>
</organism>
<dbReference type="PANTHER" id="PTHR11931">
    <property type="entry name" value="PHOSPHOGLYCERATE MUTASE"/>
    <property type="match status" value="1"/>
</dbReference>
<evidence type="ECO:0000256" key="8">
    <source>
        <dbReference type="RuleBase" id="RU004512"/>
    </source>
</evidence>
<feature type="site" description="Transition state stabilizer" evidence="4 7">
    <location>
        <position position="191"/>
    </location>
</feature>
<feature type="binding site" evidence="4 6">
    <location>
        <begin position="31"/>
        <end position="32"/>
    </location>
    <ligand>
        <name>substrate</name>
    </ligand>
</feature>
<name>A0A2U1ZSI0_9MICO</name>
<evidence type="ECO:0000256" key="7">
    <source>
        <dbReference type="PIRSR" id="PIRSR613078-3"/>
    </source>
</evidence>
<keyword evidence="4" id="KW-0312">Gluconeogenesis</keyword>
<keyword evidence="2 4" id="KW-0324">Glycolysis</keyword>
<dbReference type="Gene3D" id="3.40.50.1240">
    <property type="entry name" value="Phosphoglycerate mutase-like"/>
    <property type="match status" value="1"/>
</dbReference>
<gene>
    <name evidence="4" type="primary">gpmA</name>
    <name evidence="9" type="ORF">C8046_03850</name>
</gene>
<evidence type="ECO:0000256" key="1">
    <source>
        <dbReference type="ARBA" id="ARBA00006717"/>
    </source>
</evidence>
<comment type="caution">
    <text evidence="9">The sequence shown here is derived from an EMBL/GenBank/DDBJ whole genome shotgun (WGS) entry which is preliminary data.</text>
</comment>